<evidence type="ECO:0000313" key="2">
    <source>
        <dbReference type="Proteomes" id="UP000298652"/>
    </source>
</evidence>
<protein>
    <submittedName>
        <fullName evidence="1">Uncharacterized protein</fullName>
    </submittedName>
</protein>
<proteinExistence type="predicted"/>
<gene>
    <name evidence="1" type="ORF">SEVIR_1G149766v2</name>
</gene>
<dbReference type="Proteomes" id="UP000298652">
    <property type="component" value="Chromosome 1"/>
</dbReference>
<dbReference type="Gramene" id="TKW39000">
    <property type="protein sequence ID" value="TKW39000"/>
    <property type="gene ID" value="SEVIR_1G149766v2"/>
</dbReference>
<sequence length="136" mass="14379">MALPGTNQFIHGWSLLTTTLAKKVLHLLQGSFCSTNPCIALSNTFELGYGPAASIRPAIKAEQDAYWEGGTTGFLAREPSCELMMVIAVVLAVTSSASICPALAAAPPMIAPDGGEKPVLEAQTCHGVHTRLETYY</sequence>
<name>A0A4U6W8I2_SETVI</name>
<organism evidence="1 2">
    <name type="scientific">Setaria viridis</name>
    <name type="common">Green bristlegrass</name>
    <name type="synonym">Setaria italica subsp. viridis</name>
    <dbReference type="NCBI Taxonomy" id="4556"/>
    <lineage>
        <taxon>Eukaryota</taxon>
        <taxon>Viridiplantae</taxon>
        <taxon>Streptophyta</taxon>
        <taxon>Embryophyta</taxon>
        <taxon>Tracheophyta</taxon>
        <taxon>Spermatophyta</taxon>
        <taxon>Magnoliopsida</taxon>
        <taxon>Liliopsida</taxon>
        <taxon>Poales</taxon>
        <taxon>Poaceae</taxon>
        <taxon>PACMAD clade</taxon>
        <taxon>Panicoideae</taxon>
        <taxon>Panicodae</taxon>
        <taxon>Paniceae</taxon>
        <taxon>Cenchrinae</taxon>
        <taxon>Setaria</taxon>
    </lineage>
</organism>
<dbReference type="AlphaFoldDB" id="A0A4U6W8I2"/>
<accession>A0A4U6W8I2</accession>
<keyword evidence="2" id="KW-1185">Reference proteome</keyword>
<evidence type="ECO:0000313" key="1">
    <source>
        <dbReference type="EMBL" id="TKW39000.1"/>
    </source>
</evidence>
<reference evidence="1" key="1">
    <citation type="submission" date="2019-03" db="EMBL/GenBank/DDBJ databases">
        <title>WGS assembly of Setaria viridis.</title>
        <authorList>
            <person name="Huang P."/>
            <person name="Jenkins J."/>
            <person name="Grimwood J."/>
            <person name="Barry K."/>
            <person name="Healey A."/>
            <person name="Mamidi S."/>
            <person name="Sreedasyam A."/>
            <person name="Shu S."/>
            <person name="Feldman M."/>
            <person name="Wu J."/>
            <person name="Yu Y."/>
            <person name="Chen C."/>
            <person name="Johnson J."/>
            <person name="Rokhsar D."/>
            <person name="Baxter I."/>
            <person name="Schmutz J."/>
            <person name="Brutnell T."/>
            <person name="Kellogg E."/>
        </authorList>
    </citation>
    <scope>NUCLEOTIDE SEQUENCE [LARGE SCALE GENOMIC DNA]</scope>
</reference>
<dbReference type="EMBL" id="CM016552">
    <property type="protein sequence ID" value="TKW39000.1"/>
    <property type="molecule type" value="Genomic_DNA"/>
</dbReference>